<gene>
    <name evidence="8" type="ORF">TWF694_010727</name>
</gene>
<dbReference type="AlphaFoldDB" id="A0AAV9X9H1"/>
<evidence type="ECO:0000256" key="3">
    <source>
        <dbReference type="ARBA" id="ARBA00022771"/>
    </source>
</evidence>
<reference evidence="8 9" key="1">
    <citation type="submission" date="2019-10" db="EMBL/GenBank/DDBJ databases">
        <authorList>
            <person name="Palmer J.M."/>
        </authorList>
    </citation>
    <scope>NUCLEOTIDE SEQUENCE [LARGE SCALE GENOMIC DNA]</scope>
    <source>
        <strain evidence="8 9">TWF694</strain>
    </source>
</reference>
<organism evidence="8 9">
    <name type="scientific">Orbilia ellipsospora</name>
    <dbReference type="NCBI Taxonomy" id="2528407"/>
    <lineage>
        <taxon>Eukaryota</taxon>
        <taxon>Fungi</taxon>
        <taxon>Dikarya</taxon>
        <taxon>Ascomycota</taxon>
        <taxon>Pezizomycotina</taxon>
        <taxon>Orbiliomycetes</taxon>
        <taxon>Orbiliales</taxon>
        <taxon>Orbiliaceae</taxon>
        <taxon>Orbilia</taxon>
    </lineage>
</organism>
<dbReference type="PANTHER" id="PTHR24379:SF121">
    <property type="entry name" value="C2H2-TYPE DOMAIN-CONTAINING PROTEIN"/>
    <property type="match status" value="1"/>
</dbReference>
<keyword evidence="2" id="KW-0677">Repeat</keyword>
<dbReference type="InterPro" id="IPR013087">
    <property type="entry name" value="Znf_C2H2_type"/>
</dbReference>
<dbReference type="Gene3D" id="3.30.160.60">
    <property type="entry name" value="Classic Zinc Finger"/>
    <property type="match status" value="1"/>
</dbReference>
<evidence type="ECO:0000256" key="6">
    <source>
        <dbReference type="SAM" id="MobiDB-lite"/>
    </source>
</evidence>
<feature type="region of interest" description="Disordered" evidence="6">
    <location>
        <begin position="314"/>
        <end position="359"/>
    </location>
</feature>
<proteinExistence type="predicted"/>
<accession>A0AAV9X9H1</accession>
<comment type="caution">
    <text evidence="8">The sequence shown here is derived from an EMBL/GenBank/DDBJ whole genome shotgun (WGS) entry which is preliminary data.</text>
</comment>
<dbReference type="GO" id="GO:0008270">
    <property type="term" value="F:zinc ion binding"/>
    <property type="evidence" value="ECO:0007669"/>
    <property type="project" value="UniProtKB-KW"/>
</dbReference>
<dbReference type="PANTHER" id="PTHR24379">
    <property type="entry name" value="KRAB AND ZINC FINGER DOMAIN-CONTAINING"/>
    <property type="match status" value="1"/>
</dbReference>
<dbReference type="SMART" id="SM00355">
    <property type="entry name" value="ZnF_C2H2"/>
    <property type="match status" value="9"/>
</dbReference>
<feature type="domain" description="C2H2-type" evidence="7">
    <location>
        <begin position="49"/>
        <end position="74"/>
    </location>
</feature>
<evidence type="ECO:0000256" key="4">
    <source>
        <dbReference type="ARBA" id="ARBA00022833"/>
    </source>
</evidence>
<sequence>MLSRWKPHATFSLSSHGSVQRETYCNQCSRHFVSCDALEEHFLESNFHFYCKLCVRHFRDSKSLENHHKTSRNHYHCSKCNISLTSEAQLTEHYLGKHPYCVLCRKLYDDDEKLRDHLAGSHYVCWDCNVFYTTDKELKDHYARLKKHPYCSTCKEGFYDDETYTRHLTVSKNHYFCIQCKRDHHSAEHLLLHFDSKEHKSHKLIKCPYCPRTFDAHSSLVIHFEIGTCAGKSSKKDEYKALLSKQDNLEKPMNIVNDIDRPRYYLPYHGYPKNSVEYSRHTDIVEVAEPVFKYIDSKSMEYVECEPYEDYERGRRRSSYHEPSRSRPPTSRSRSRHTNYYRERSQSRHRGYSSDSDDDEWEDRLRQSRLATNKSWNGYMFECVVCCNQYHTLERLNCHLARDHDAEVYRCAGKYGCGRTFPTIRGLIKHVETEDRCGGFGRWKAYRSVSTDDLSRQYRLLEC</sequence>
<evidence type="ECO:0000259" key="7">
    <source>
        <dbReference type="PROSITE" id="PS50157"/>
    </source>
</evidence>
<dbReference type="PROSITE" id="PS50157">
    <property type="entry name" value="ZINC_FINGER_C2H2_2"/>
    <property type="match status" value="1"/>
</dbReference>
<evidence type="ECO:0000256" key="2">
    <source>
        <dbReference type="ARBA" id="ARBA00022737"/>
    </source>
</evidence>
<keyword evidence="4" id="KW-0862">Zinc</keyword>
<keyword evidence="3 5" id="KW-0863">Zinc-finger</keyword>
<dbReference type="EMBL" id="JAVHJO010000008">
    <property type="protein sequence ID" value="KAK6537824.1"/>
    <property type="molecule type" value="Genomic_DNA"/>
</dbReference>
<dbReference type="Proteomes" id="UP001365542">
    <property type="component" value="Unassembled WGS sequence"/>
</dbReference>
<evidence type="ECO:0000256" key="5">
    <source>
        <dbReference type="PROSITE-ProRule" id="PRU00042"/>
    </source>
</evidence>
<evidence type="ECO:0000313" key="9">
    <source>
        <dbReference type="Proteomes" id="UP001365542"/>
    </source>
</evidence>
<protein>
    <recommendedName>
        <fullName evidence="7">C2H2-type domain-containing protein</fullName>
    </recommendedName>
</protein>
<name>A0AAV9X9H1_9PEZI</name>
<keyword evidence="9" id="KW-1185">Reference proteome</keyword>
<keyword evidence="1" id="KW-0479">Metal-binding</keyword>
<evidence type="ECO:0000313" key="8">
    <source>
        <dbReference type="EMBL" id="KAK6537824.1"/>
    </source>
</evidence>
<dbReference type="PROSITE" id="PS00028">
    <property type="entry name" value="ZINC_FINGER_C2H2_1"/>
    <property type="match status" value="1"/>
</dbReference>
<evidence type="ECO:0000256" key="1">
    <source>
        <dbReference type="ARBA" id="ARBA00022723"/>
    </source>
</evidence>